<protein>
    <submittedName>
        <fullName evidence="3">PPM-type phosphatase domain-containing protein</fullName>
    </submittedName>
</protein>
<proteinExistence type="predicted"/>
<feature type="region of interest" description="Disordered" evidence="1">
    <location>
        <begin position="77"/>
        <end position="98"/>
    </location>
</feature>
<dbReference type="Proteomes" id="UP001152797">
    <property type="component" value="Unassembled WGS sequence"/>
</dbReference>
<comment type="caution">
    <text evidence="2">The sequence shown here is derived from an EMBL/GenBank/DDBJ whole genome shotgun (WGS) entry which is preliminary data.</text>
</comment>
<dbReference type="OrthoDB" id="435493at2759"/>
<dbReference type="AlphaFoldDB" id="A0A9P1BFS4"/>
<sequence length="224" mass="25447">MALELVQLPQLRQAASKRSRRDLRLLAGAKVHVLHGAKWCSAVVVSSCAVGRSLLVEVELEDGTVEELPFGLVRLQERTGSRSRSRSPVGAHSPNAEAKLRDEYLRRDRDKAVAEDKQYFKPVQKLKRMLTTKDKSLVFRSGPDMPAPNPKVQGKEEPVEREEDVCRETEPAKSLEEERRQQFMQVVQKYQAAGSRDTARLEYHKWNEKGFSVDVLVPDMLRLG</sequence>
<accession>A0A9P1BFS4</accession>
<reference evidence="2" key="1">
    <citation type="submission" date="2022-10" db="EMBL/GenBank/DDBJ databases">
        <authorList>
            <person name="Chen Y."/>
            <person name="Dougan E. K."/>
            <person name="Chan C."/>
            <person name="Rhodes N."/>
            <person name="Thang M."/>
        </authorList>
    </citation>
    <scope>NUCLEOTIDE SEQUENCE</scope>
</reference>
<evidence type="ECO:0000313" key="2">
    <source>
        <dbReference type="EMBL" id="CAI3972684.1"/>
    </source>
</evidence>
<dbReference type="EMBL" id="CAMXCT020000027">
    <property type="protein sequence ID" value="CAL1126059.1"/>
    <property type="molecule type" value="Genomic_DNA"/>
</dbReference>
<evidence type="ECO:0000256" key="1">
    <source>
        <dbReference type="SAM" id="MobiDB-lite"/>
    </source>
</evidence>
<feature type="region of interest" description="Disordered" evidence="1">
    <location>
        <begin position="138"/>
        <end position="179"/>
    </location>
</feature>
<dbReference type="EMBL" id="CAMXCT030000027">
    <property type="protein sequence ID" value="CAL4759996.1"/>
    <property type="molecule type" value="Genomic_DNA"/>
</dbReference>
<reference evidence="3 4" key="2">
    <citation type="submission" date="2024-05" db="EMBL/GenBank/DDBJ databases">
        <authorList>
            <person name="Chen Y."/>
            <person name="Shah S."/>
            <person name="Dougan E. K."/>
            <person name="Thang M."/>
            <person name="Chan C."/>
        </authorList>
    </citation>
    <scope>NUCLEOTIDE SEQUENCE [LARGE SCALE GENOMIC DNA]</scope>
</reference>
<name>A0A9P1BFS4_9DINO</name>
<evidence type="ECO:0000313" key="4">
    <source>
        <dbReference type="Proteomes" id="UP001152797"/>
    </source>
</evidence>
<keyword evidence="4" id="KW-1185">Reference proteome</keyword>
<gene>
    <name evidence="2" type="ORF">C1SCF055_LOCUS1247</name>
</gene>
<feature type="compositionally biased region" description="Basic and acidic residues" evidence="1">
    <location>
        <begin position="153"/>
        <end position="179"/>
    </location>
</feature>
<organism evidence="2">
    <name type="scientific">Cladocopium goreaui</name>
    <dbReference type="NCBI Taxonomy" id="2562237"/>
    <lineage>
        <taxon>Eukaryota</taxon>
        <taxon>Sar</taxon>
        <taxon>Alveolata</taxon>
        <taxon>Dinophyceae</taxon>
        <taxon>Suessiales</taxon>
        <taxon>Symbiodiniaceae</taxon>
        <taxon>Cladocopium</taxon>
    </lineage>
</organism>
<evidence type="ECO:0000313" key="3">
    <source>
        <dbReference type="EMBL" id="CAL4759996.1"/>
    </source>
</evidence>
<dbReference type="EMBL" id="CAMXCT010000027">
    <property type="protein sequence ID" value="CAI3972684.1"/>
    <property type="molecule type" value="Genomic_DNA"/>
</dbReference>